<organism evidence="3 4">
    <name type="scientific">Spizellomyces punctatus (strain DAOM BR117)</name>
    <dbReference type="NCBI Taxonomy" id="645134"/>
    <lineage>
        <taxon>Eukaryota</taxon>
        <taxon>Fungi</taxon>
        <taxon>Fungi incertae sedis</taxon>
        <taxon>Chytridiomycota</taxon>
        <taxon>Chytridiomycota incertae sedis</taxon>
        <taxon>Chytridiomycetes</taxon>
        <taxon>Spizellomycetales</taxon>
        <taxon>Spizellomycetaceae</taxon>
        <taxon>Spizellomyces</taxon>
    </lineage>
</organism>
<feature type="region of interest" description="Disordered" evidence="1">
    <location>
        <begin position="229"/>
        <end position="278"/>
    </location>
</feature>
<feature type="region of interest" description="Disordered" evidence="1">
    <location>
        <begin position="1"/>
        <end position="51"/>
    </location>
</feature>
<sequence>MVSTTDSAVDPPQQTGAAPNERNSALEPRRNGDTGPREVSANASSTRMTRNRKLLAEGKEIRKPQYNVRQLANGHLSGGKIKEKPRWYNQTYIMFLALRQAGEPLPRGVLIPKALALDKEISRQRGLPPLFGGKTPQNTASGILTENRDKLFISFIPEGKKHVHFKLAYEPGNFETALEAYNKWMDALIHKDWPYLFSKRRKEWETTPINTDKSLGICRKNVTIESPAPSDVQDAALQINPPCDAERKRKREAEKENEQQSPKKHRTESSETKSVESGPSCTVDYFADVMNSVENAKARAVMEQSHALGHKDDDVALDAIFEAAEDDDIPTSLDQVVEVKESTIPNAGRGLFAKRFLPAWTFLGFYFGVPMTEDEFDSLKDGVGLASHYAHQYRLTVLDATDEKGQPYWNHPRIFCPFHFMNEDPKRANIVFKEGHQVNQVLCMTTREIQPGDELFANYGKSVERHWQTGEDLPSQATVDRDEGEGKSLGTNETDAVQTPATDSCQPSQPVFQPDTTLPTDISNIIATPVLSDSDDEHNPVKPGREISSQVPTGNAHWPSPEPTDLSSEIDV</sequence>
<accession>A0A0L0HPV0</accession>
<evidence type="ECO:0000313" key="3">
    <source>
        <dbReference type="EMBL" id="KND03456.1"/>
    </source>
</evidence>
<gene>
    <name evidence="3" type="ORF">SPPG_00939</name>
</gene>
<dbReference type="GeneID" id="27684637"/>
<dbReference type="STRING" id="645134.A0A0L0HPV0"/>
<dbReference type="EMBL" id="KQ257451">
    <property type="protein sequence ID" value="KND03456.1"/>
    <property type="molecule type" value="Genomic_DNA"/>
</dbReference>
<evidence type="ECO:0000256" key="1">
    <source>
        <dbReference type="SAM" id="MobiDB-lite"/>
    </source>
</evidence>
<dbReference type="InterPro" id="IPR046341">
    <property type="entry name" value="SET_dom_sf"/>
</dbReference>
<feature type="compositionally biased region" description="Basic and acidic residues" evidence="1">
    <location>
        <begin position="27"/>
        <end position="36"/>
    </location>
</feature>
<dbReference type="OMA" id="PFHYMNE"/>
<dbReference type="eggNOG" id="ENOG502RHEW">
    <property type="taxonomic scope" value="Eukaryota"/>
</dbReference>
<dbReference type="Proteomes" id="UP000053201">
    <property type="component" value="Unassembled WGS sequence"/>
</dbReference>
<dbReference type="Pfam" id="PF00856">
    <property type="entry name" value="SET"/>
    <property type="match status" value="1"/>
</dbReference>
<dbReference type="PROSITE" id="PS50280">
    <property type="entry name" value="SET"/>
    <property type="match status" value="1"/>
</dbReference>
<reference evidence="3 4" key="1">
    <citation type="submission" date="2009-08" db="EMBL/GenBank/DDBJ databases">
        <title>The Genome Sequence of Spizellomyces punctatus strain DAOM BR117.</title>
        <authorList>
            <consortium name="The Broad Institute Genome Sequencing Platform"/>
            <person name="Russ C."/>
            <person name="Cuomo C."/>
            <person name="Shea T."/>
            <person name="Young S.K."/>
            <person name="Zeng Q."/>
            <person name="Koehrsen M."/>
            <person name="Haas B."/>
            <person name="Borodovsky M."/>
            <person name="Guigo R."/>
            <person name="Alvarado L."/>
            <person name="Berlin A."/>
            <person name="Bochicchio J."/>
            <person name="Borenstein D."/>
            <person name="Chapman S."/>
            <person name="Chen Z."/>
            <person name="Engels R."/>
            <person name="Freedman E."/>
            <person name="Gellesch M."/>
            <person name="Goldberg J."/>
            <person name="Griggs A."/>
            <person name="Gujja S."/>
            <person name="Heiman D."/>
            <person name="Hepburn T."/>
            <person name="Howarth C."/>
            <person name="Jen D."/>
            <person name="Larson L."/>
            <person name="Lewis B."/>
            <person name="Mehta T."/>
            <person name="Park D."/>
            <person name="Pearson M."/>
            <person name="Roberts A."/>
            <person name="Saif S."/>
            <person name="Shenoy N."/>
            <person name="Sisk P."/>
            <person name="Stolte C."/>
            <person name="Sykes S."/>
            <person name="Thomson T."/>
            <person name="Walk T."/>
            <person name="White J."/>
            <person name="Yandava C."/>
            <person name="Burger G."/>
            <person name="Gray M.W."/>
            <person name="Holland P.W.H."/>
            <person name="King N."/>
            <person name="Lang F.B.F."/>
            <person name="Roger A.J."/>
            <person name="Ruiz-Trillo I."/>
            <person name="Lander E."/>
            <person name="Nusbaum C."/>
        </authorList>
    </citation>
    <scope>NUCLEOTIDE SEQUENCE [LARGE SCALE GENOMIC DNA]</scope>
    <source>
        <strain evidence="3 4">DAOM BR117</strain>
    </source>
</reference>
<dbReference type="RefSeq" id="XP_016611495.1">
    <property type="nucleotide sequence ID" value="XM_016749266.1"/>
</dbReference>
<evidence type="ECO:0000259" key="2">
    <source>
        <dbReference type="PROSITE" id="PS50280"/>
    </source>
</evidence>
<feature type="compositionally biased region" description="Basic and acidic residues" evidence="1">
    <location>
        <begin position="244"/>
        <end position="258"/>
    </location>
</feature>
<dbReference type="SUPFAM" id="SSF82199">
    <property type="entry name" value="SET domain"/>
    <property type="match status" value="1"/>
</dbReference>
<protein>
    <recommendedName>
        <fullName evidence="2">SET domain-containing protein</fullName>
    </recommendedName>
</protein>
<dbReference type="InterPro" id="IPR001214">
    <property type="entry name" value="SET_dom"/>
</dbReference>
<keyword evidence="4" id="KW-1185">Reference proteome</keyword>
<dbReference type="Gene3D" id="2.170.270.10">
    <property type="entry name" value="SET domain"/>
    <property type="match status" value="1"/>
</dbReference>
<feature type="domain" description="SET" evidence="2">
    <location>
        <begin position="335"/>
        <end position="460"/>
    </location>
</feature>
<dbReference type="OrthoDB" id="5560686at2759"/>
<dbReference type="VEuPathDB" id="FungiDB:SPPG_00939"/>
<feature type="region of interest" description="Disordered" evidence="1">
    <location>
        <begin position="469"/>
        <end position="572"/>
    </location>
</feature>
<dbReference type="AlphaFoldDB" id="A0A0L0HPV0"/>
<proteinExistence type="predicted"/>
<dbReference type="InParanoid" id="A0A0L0HPV0"/>
<feature type="compositionally biased region" description="Polar residues" evidence="1">
    <location>
        <begin position="1"/>
        <end position="23"/>
    </location>
</feature>
<feature type="compositionally biased region" description="Polar residues" evidence="1">
    <location>
        <begin position="489"/>
        <end position="526"/>
    </location>
</feature>
<evidence type="ECO:0000313" key="4">
    <source>
        <dbReference type="Proteomes" id="UP000053201"/>
    </source>
</evidence>
<name>A0A0L0HPV0_SPIPD</name>